<evidence type="ECO:0000259" key="8">
    <source>
        <dbReference type="Pfam" id="PF13191"/>
    </source>
</evidence>
<feature type="domain" description="ORC5 lid" evidence="10">
    <location>
        <begin position="247"/>
        <end position="306"/>
    </location>
</feature>
<evidence type="ECO:0000256" key="7">
    <source>
        <dbReference type="SAM" id="MobiDB-lite"/>
    </source>
</evidence>
<proteinExistence type="inferred from homology"/>
<dbReference type="InterPro" id="IPR020796">
    <property type="entry name" value="ORC5"/>
</dbReference>
<keyword evidence="6" id="KW-0539">Nucleus</keyword>
<protein>
    <submittedName>
        <fullName evidence="11">Uncharacterized protein</fullName>
    </submittedName>
</protein>
<accession>A0A1B8GEX4</accession>
<dbReference type="PANTHER" id="PTHR12705:SF0">
    <property type="entry name" value="ORIGIN RECOGNITION COMPLEX SUBUNIT 5"/>
    <property type="match status" value="1"/>
</dbReference>
<dbReference type="Pfam" id="PF13191">
    <property type="entry name" value="AAA_16"/>
    <property type="match status" value="1"/>
</dbReference>
<dbReference type="Pfam" id="PF14630">
    <property type="entry name" value="ORC5_C"/>
    <property type="match status" value="1"/>
</dbReference>
<evidence type="ECO:0000259" key="9">
    <source>
        <dbReference type="Pfam" id="PF14630"/>
    </source>
</evidence>
<dbReference type="InterPro" id="IPR047088">
    <property type="entry name" value="ORC5_C"/>
</dbReference>
<dbReference type="RefSeq" id="XP_018128096.1">
    <property type="nucleotide sequence ID" value="XM_018277129.2"/>
</dbReference>
<dbReference type="OrthoDB" id="365981at2759"/>
<evidence type="ECO:0000256" key="1">
    <source>
        <dbReference type="ARBA" id="ARBA00004123"/>
    </source>
</evidence>
<feature type="region of interest" description="Disordered" evidence="7">
    <location>
        <begin position="211"/>
        <end position="238"/>
    </location>
</feature>
<keyword evidence="12" id="KW-1185">Reference proteome</keyword>
<dbReference type="Pfam" id="PF21639">
    <property type="entry name" value="ORC5_lid"/>
    <property type="match status" value="1"/>
</dbReference>
<feature type="domain" description="Origin recognition complex subunit 5 C-terminal" evidence="9">
    <location>
        <begin position="357"/>
        <end position="506"/>
    </location>
</feature>
<dbReference type="Gene3D" id="1.10.8.60">
    <property type="match status" value="1"/>
</dbReference>
<dbReference type="GO" id="GO:0005664">
    <property type="term" value="C:nuclear origin of replication recognition complex"/>
    <property type="evidence" value="ECO:0007669"/>
    <property type="project" value="TreeGrafter"/>
</dbReference>
<sequence>MSTFALPREALGRLAKEMPERSKQVAALGALVGPLCASPRNIVVYGLAATGKSAVISGVLDALSTGDAAGEEGALRYAIVRSKECITGRHLLERTVCAVAAAVDWEEGAGRCENLAQLAVLLGKMLEGREGRFVLVFDGVDKQRDAPPTLVPALARLGEVIPNLTTVFVVTSPRPHFLHNPGAPHVHFPSYTKAEAVAIVSRSVPSIYPSSPLEATSASDGDDNVAIEGGEDNAIPRPTAKETADLYSRFLSAVWDTFAKYAGRDILSFRRIALTLWPRFTAPIRAGVYGPREFQRLLTSQRPLFRDESVLIPSIVNTSLALPPSTTPSQPQLPTPTISKPTAASLAPKHALTTPPLPYTSRILLIAAYLASYTPARLDTLLFAKSSGPTKKRRKNLGGNATKPRPGTAARRKLNRKLLGPQAFVMERCLAIFWALREEANGAGRAEAGGADVLAAVAGLASLRLLGKTSRVADPLEGGCKWKVNVGWEVVRGVGRSVGIEVEEWIIE</sequence>
<organism evidence="11 12">
    <name type="scientific">Pseudogymnoascus verrucosus</name>
    <dbReference type="NCBI Taxonomy" id="342668"/>
    <lineage>
        <taxon>Eukaryota</taxon>
        <taxon>Fungi</taxon>
        <taxon>Dikarya</taxon>
        <taxon>Ascomycota</taxon>
        <taxon>Pezizomycotina</taxon>
        <taxon>Leotiomycetes</taxon>
        <taxon>Thelebolales</taxon>
        <taxon>Thelebolaceae</taxon>
        <taxon>Pseudogymnoascus</taxon>
    </lineage>
</organism>
<dbReference type="GeneID" id="28841082"/>
<dbReference type="InterPro" id="IPR041664">
    <property type="entry name" value="AAA_16"/>
</dbReference>
<feature type="compositionally biased region" description="Acidic residues" evidence="7">
    <location>
        <begin position="220"/>
        <end position="231"/>
    </location>
</feature>
<keyword evidence="4" id="KW-0547">Nucleotide-binding</keyword>
<dbReference type="InterPro" id="IPR048866">
    <property type="entry name" value="ORC5_lid"/>
</dbReference>
<gene>
    <name evidence="11" type="ORF">VE01_07696</name>
</gene>
<feature type="domain" description="Orc1-like AAA ATPase" evidence="8">
    <location>
        <begin position="19"/>
        <end position="165"/>
    </location>
</feature>
<evidence type="ECO:0000256" key="5">
    <source>
        <dbReference type="ARBA" id="ARBA00022840"/>
    </source>
</evidence>
<dbReference type="Proteomes" id="UP000091956">
    <property type="component" value="Unassembled WGS sequence"/>
</dbReference>
<dbReference type="AlphaFoldDB" id="A0A1B8GEX4"/>
<dbReference type="GO" id="GO:0006270">
    <property type="term" value="P:DNA replication initiation"/>
    <property type="evidence" value="ECO:0007669"/>
    <property type="project" value="TreeGrafter"/>
</dbReference>
<name>A0A1B8GEX4_9PEZI</name>
<dbReference type="EMBL" id="KV460244">
    <property type="protein sequence ID" value="OBT94363.1"/>
    <property type="molecule type" value="Genomic_DNA"/>
</dbReference>
<evidence type="ECO:0000313" key="12">
    <source>
        <dbReference type="Proteomes" id="UP000091956"/>
    </source>
</evidence>
<keyword evidence="3" id="KW-0235">DNA replication</keyword>
<dbReference type="PANTHER" id="PTHR12705">
    <property type="entry name" value="ORIGIN RECOGNITION COMPLEX SUBUNIT 5"/>
    <property type="match status" value="1"/>
</dbReference>
<evidence type="ECO:0000256" key="3">
    <source>
        <dbReference type="ARBA" id="ARBA00022705"/>
    </source>
</evidence>
<evidence type="ECO:0000256" key="2">
    <source>
        <dbReference type="ARBA" id="ARBA00006269"/>
    </source>
</evidence>
<feature type="region of interest" description="Disordered" evidence="7">
    <location>
        <begin position="389"/>
        <end position="410"/>
    </location>
</feature>
<evidence type="ECO:0000256" key="4">
    <source>
        <dbReference type="ARBA" id="ARBA00022741"/>
    </source>
</evidence>
<evidence type="ECO:0000256" key="6">
    <source>
        <dbReference type="ARBA" id="ARBA00023242"/>
    </source>
</evidence>
<dbReference type="SUPFAM" id="SSF52540">
    <property type="entry name" value="P-loop containing nucleoside triphosphate hydrolases"/>
    <property type="match status" value="1"/>
</dbReference>
<dbReference type="Gene3D" id="3.40.50.300">
    <property type="entry name" value="P-loop containing nucleotide triphosphate hydrolases"/>
    <property type="match status" value="1"/>
</dbReference>
<dbReference type="STRING" id="342668.A0A1B8GEX4"/>
<keyword evidence="5" id="KW-0067">ATP-binding</keyword>
<comment type="similarity">
    <text evidence="2">Belongs to the ORC5 family.</text>
</comment>
<reference evidence="12" key="2">
    <citation type="journal article" date="2018" name="Nat. Commun.">
        <title>Extreme sensitivity to ultraviolet light in the fungal pathogen causing white-nose syndrome of bats.</title>
        <authorList>
            <person name="Palmer J.M."/>
            <person name="Drees K.P."/>
            <person name="Foster J.T."/>
            <person name="Lindner D.L."/>
        </authorList>
    </citation>
    <scope>NUCLEOTIDE SEQUENCE [LARGE SCALE GENOMIC DNA]</scope>
    <source>
        <strain evidence="12">UAMH 10579</strain>
    </source>
</reference>
<comment type="subcellular location">
    <subcellularLocation>
        <location evidence="1">Nucleus</location>
    </subcellularLocation>
</comment>
<dbReference type="GO" id="GO:0003688">
    <property type="term" value="F:DNA replication origin binding"/>
    <property type="evidence" value="ECO:0007669"/>
    <property type="project" value="TreeGrafter"/>
</dbReference>
<dbReference type="InterPro" id="IPR027417">
    <property type="entry name" value="P-loop_NTPase"/>
</dbReference>
<evidence type="ECO:0000259" key="10">
    <source>
        <dbReference type="Pfam" id="PF21639"/>
    </source>
</evidence>
<evidence type="ECO:0000313" key="11">
    <source>
        <dbReference type="EMBL" id="OBT94363.1"/>
    </source>
</evidence>
<reference evidence="11 12" key="1">
    <citation type="submission" date="2016-03" db="EMBL/GenBank/DDBJ databases">
        <title>Comparative genomics of Pseudogymnoascus destructans, the fungus causing white-nose syndrome of bats.</title>
        <authorList>
            <person name="Palmer J.M."/>
            <person name="Drees K.P."/>
            <person name="Foster J.T."/>
            <person name="Lindner D.L."/>
        </authorList>
    </citation>
    <scope>NUCLEOTIDE SEQUENCE [LARGE SCALE GENOMIC DNA]</scope>
    <source>
        <strain evidence="11 12">UAMH 10579</strain>
    </source>
</reference>